<reference evidence="2" key="1">
    <citation type="submission" date="2020-11" db="EMBL/GenBank/DDBJ databases">
        <authorList>
            <consortium name="DOE Joint Genome Institute"/>
            <person name="Ahrendt S."/>
            <person name="Riley R."/>
            <person name="Andreopoulos W."/>
            <person name="Labutti K."/>
            <person name="Pangilinan J."/>
            <person name="Ruiz-Duenas F.J."/>
            <person name="Barrasa J.M."/>
            <person name="Sanchez-Garcia M."/>
            <person name="Camarero S."/>
            <person name="Miyauchi S."/>
            <person name="Serrano A."/>
            <person name="Linde D."/>
            <person name="Babiker R."/>
            <person name="Drula E."/>
            <person name="Ayuso-Fernandez I."/>
            <person name="Pacheco R."/>
            <person name="Padilla G."/>
            <person name="Ferreira P."/>
            <person name="Barriuso J."/>
            <person name="Kellner H."/>
            <person name="Castanera R."/>
            <person name="Alfaro M."/>
            <person name="Ramirez L."/>
            <person name="Pisabarro A.G."/>
            <person name="Kuo A."/>
            <person name="Tritt A."/>
            <person name="Lipzen A."/>
            <person name="He G."/>
            <person name="Yan M."/>
            <person name="Ng V."/>
            <person name="Cullen D."/>
            <person name="Martin F."/>
            <person name="Rosso M.-N."/>
            <person name="Henrissat B."/>
            <person name="Hibbett D."/>
            <person name="Martinez A.T."/>
            <person name="Grigoriev I.V."/>
        </authorList>
    </citation>
    <scope>NUCLEOTIDE SEQUENCE</scope>
    <source>
        <strain evidence="2">AH 40177</strain>
    </source>
</reference>
<evidence type="ECO:0000313" key="2">
    <source>
        <dbReference type="EMBL" id="KAF9070359.1"/>
    </source>
</evidence>
<dbReference type="OrthoDB" id="3037918at2759"/>
<sequence length="438" mass="48777">MASESFRSISCSISGWSLEVNLAVPGTLSIICPENADMEESVCDIPITIAKSLDINDIDTTGPPVCVDLDPSPEELEAQYRTVGIKVRDYAYAGRVVSPVVPQTAVSANSRQAHEFASARIDPITRTAIPPEEVVHPLPPVPEIFDPYWALALHDLIIHERRVENDRNAEIEKSKFLSSVDLPIQPSQVPIPGKILHRLLNVTRWLTEQDTKKWLEEDWLSLEAYLDSGAEALQPCLIRRIPERNLPSWEEQQAWITEALESAWVECPPTPRTQAAQVQFLATINQDVGPPAATRGGNWVHADGRYYNPSECVRIIAHRMGPTTCEPVEATPRTIYAEGITGEYADGVGDLVPAREDRIKIFESRKGSVIWFWNCLRKSQAAKLGLGVLPWPPEKLGETTKRLVEIKPAPRFKRGLEDEDGSRDGPQAKKSRLDPACH</sequence>
<name>A0A9P5PW27_9AGAR</name>
<evidence type="ECO:0000256" key="1">
    <source>
        <dbReference type="SAM" id="MobiDB-lite"/>
    </source>
</evidence>
<gene>
    <name evidence="2" type="ORF">BDP27DRAFT_1420048</name>
</gene>
<feature type="compositionally biased region" description="Basic and acidic residues" evidence="1">
    <location>
        <begin position="422"/>
        <end position="438"/>
    </location>
</feature>
<proteinExistence type="predicted"/>
<dbReference type="Proteomes" id="UP000772434">
    <property type="component" value="Unassembled WGS sequence"/>
</dbReference>
<feature type="region of interest" description="Disordered" evidence="1">
    <location>
        <begin position="400"/>
        <end position="438"/>
    </location>
</feature>
<accession>A0A9P5PW27</accession>
<evidence type="ECO:0000313" key="3">
    <source>
        <dbReference type="Proteomes" id="UP000772434"/>
    </source>
</evidence>
<comment type="caution">
    <text evidence="2">The sequence shown here is derived from an EMBL/GenBank/DDBJ whole genome shotgun (WGS) entry which is preliminary data.</text>
</comment>
<dbReference type="EMBL" id="JADNRY010000041">
    <property type="protein sequence ID" value="KAF9070359.1"/>
    <property type="molecule type" value="Genomic_DNA"/>
</dbReference>
<keyword evidence="3" id="KW-1185">Reference proteome</keyword>
<protein>
    <submittedName>
        <fullName evidence="2">Uncharacterized protein</fullName>
    </submittedName>
</protein>
<dbReference type="AlphaFoldDB" id="A0A9P5PW27"/>
<organism evidence="2 3">
    <name type="scientific">Rhodocollybia butyracea</name>
    <dbReference type="NCBI Taxonomy" id="206335"/>
    <lineage>
        <taxon>Eukaryota</taxon>
        <taxon>Fungi</taxon>
        <taxon>Dikarya</taxon>
        <taxon>Basidiomycota</taxon>
        <taxon>Agaricomycotina</taxon>
        <taxon>Agaricomycetes</taxon>
        <taxon>Agaricomycetidae</taxon>
        <taxon>Agaricales</taxon>
        <taxon>Marasmiineae</taxon>
        <taxon>Omphalotaceae</taxon>
        <taxon>Rhodocollybia</taxon>
    </lineage>
</organism>